<dbReference type="Proteomes" id="UP001305414">
    <property type="component" value="Unassembled WGS sequence"/>
</dbReference>
<dbReference type="AlphaFoldDB" id="A0AAN7UN45"/>
<evidence type="ECO:0000259" key="1">
    <source>
        <dbReference type="Pfam" id="PF23584"/>
    </source>
</evidence>
<keyword evidence="3" id="KW-1185">Reference proteome</keyword>
<feature type="domain" description="DUF7136" evidence="1">
    <location>
        <begin position="30"/>
        <end position="248"/>
    </location>
</feature>
<reference evidence="2 3" key="1">
    <citation type="submission" date="2023-10" db="EMBL/GenBank/DDBJ databases">
        <title>Draft genome sequence of Xylaria bambusicola isolate GMP-LS, the root and basal stem rot pathogen of sugarcane in Indonesia.</title>
        <authorList>
            <person name="Selvaraj P."/>
            <person name="Muralishankar V."/>
            <person name="Muruganantham S."/>
            <person name="Sp S."/>
            <person name="Haryani S."/>
            <person name="Lau K.J.X."/>
            <person name="Naqvi N.I."/>
        </authorList>
    </citation>
    <scope>NUCLEOTIDE SEQUENCE [LARGE SCALE GENOMIC DNA]</scope>
    <source>
        <strain evidence="2">GMP-LS</strain>
    </source>
</reference>
<gene>
    <name evidence="2" type="ORF">RRF57_005206</name>
</gene>
<evidence type="ECO:0000313" key="2">
    <source>
        <dbReference type="EMBL" id="KAK5629491.1"/>
    </source>
</evidence>
<protein>
    <recommendedName>
        <fullName evidence="1">DUF7136 domain-containing protein</fullName>
    </recommendedName>
</protein>
<dbReference type="EMBL" id="JAWHQM010000011">
    <property type="protein sequence ID" value="KAK5629491.1"/>
    <property type="molecule type" value="Genomic_DNA"/>
</dbReference>
<sequence length="254" mass="27503">MAVSESSKFVVGGVLQLAKVSAVAAHGPQYPTTLELDIVFPRNDTYTPVDAFSLVIAIQNNFVSQCPEFDLFVAWVIFNADDQSILEFVDSRSFKTQQPAYENQRYLVSARTQLNSAEGRLAFHRYLDVNNCSITDVNANSTYTVDAPSIKYINSTYFTLQNTAQLSDPVAATSPGTCAFLAAPVLNITGYTPRPGVSSIPRLPPEEQLQCPILRNAIVSPTPCSVRLNQTQEGGIAASATVVACGEWSTDHSG</sequence>
<accession>A0AAN7UN45</accession>
<dbReference type="Pfam" id="PF23584">
    <property type="entry name" value="DUF7136"/>
    <property type="match status" value="1"/>
</dbReference>
<dbReference type="InterPro" id="IPR055560">
    <property type="entry name" value="DUF7136"/>
</dbReference>
<name>A0AAN7UN45_9PEZI</name>
<organism evidence="2 3">
    <name type="scientific">Xylaria bambusicola</name>
    <dbReference type="NCBI Taxonomy" id="326684"/>
    <lineage>
        <taxon>Eukaryota</taxon>
        <taxon>Fungi</taxon>
        <taxon>Dikarya</taxon>
        <taxon>Ascomycota</taxon>
        <taxon>Pezizomycotina</taxon>
        <taxon>Sordariomycetes</taxon>
        <taxon>Xylariomycetidae</taxon>
        <taxon>Xylariales</taxon>
        <taxon>Xylariaceae</taxon>
        <taxon>Xylaria</taxon>
    </lineage>
</organism>
<proteinExistence type="predicted"/>
<comment type="caution">
    <text evidence="2">The sequence shown here is derived from an EMBL/GenBank/DDBJ whole genome shotgun (WGS) entry which is preliminary data.</text>
</comment>
<evidence type="ECO:0000313" key="3">
    <source>
        <dbReference type="Proteomes" id="UP001305414"/>
    </source>
</evidence>